<feature type="signal peptide" evidence="1">
    <location>
        <begin position="1"/>
        <end position="20"/>
    </location>
</feature>
<accession>A0AAV6GZ33</accession>
<dbReference type="PROSITE" id="PS50234">
    <property type="entry name" value="VWFA"/>
    <property type="match status" value="1"/>
</dbReference>
<dbReference type="Proteomes" id="UP000823561">
    <property type="component" value="Chromosome 6"/>
</dbReference>
<dbReference type="Pfam" id="PF00092">
    <property type="entry name" value="VWA"/>
    <property type="match status" value="1"/>
</dbReference>
<dbReference type="PANTHER" id="PTHR24020:SF87">
    <property type="entry name" value="COLLAGEN ALPHA-1(VI) CHAIN-LIKE"/>
    <property type="match status" value="1"/>
</dbReference>
<dbReference type="AlphaFoldDB" id="A0AAV6GZ33"/>
<evidence type="ECO:0000313" key="3">
    <source>
        <dbReference type="EMBL" id="KAG5280373.1"/>
    </source>
</evidence>
<dbReference type="SUPFAM" id="SSF53300">
    <property type="entry name" value="vWA-like"/>
    <property type="match status" value="1"/>
</dbReference>
<dbReference type="InterPro" id="IPR002035">
    <property type="entry name" value="VWF_A"/>
</dbReference>
<dbReference type="EMBL" id="JADWDJ010000006">
    <property type="protein sequence ID" value="KAG5280373.1"/>
    <property type="molecule type" value="Genomic_DNA"/>
</dbReference>
<feature type="chain" id="PRO_5043675186" description="VWFA domain-containing protein" evidence="1">
    <location>
        <begin position="21"/>
        <end position="262"/>
    </location>
</feature>
<dbReference type="InterPro" id="IPR050525">
    <property type="entry name" value="ECM_Assembly_Org"/>
</dbReference>
<dbReference type="Gene3D" id="3.40.50.410">
    <property type="entry name" value="von Willebrand factor, type A domain"/>
    <property type="match status" value="1"/>
</dbReference>
<gene>
    <name evidence="3" type="ORF">AALO_G00088370</name>
</gene>
<name>A0AAV6GZ33_9TELE</name>
<dbReference type="PRINTS" id="PR00453">
    <property type="entry name" value="VWFADOMAIN"/>
</dbReference>
<evidence type="ECO:0000259" key="2">
    <source>
        <dbReference type="PROSITE" id="PS50234"/>
    </source>
</evidence>
<keyword evidence="4" id="KW-1185">Reference proteome</keyword>
<feature type="domain" description="VWFA" evidence="2">
    <location>
        <begin position="25"/>
        <end position="201"/>
    </location>
</feature>
<dbReference type="InterPro" id="IPR036465">
    <property type="entry name" value="vWFA_dom_sf"/>
</dbReference>
<evidence type="ECO:0000313" key="4">
    <source>
        <dbReference type="Proteomes" id="UP000823561"/>
    </source>
</evidence>
<dbReference type="PANTHER" id="PTHR24020">
    <property type="entry name" value="COLLAGEN ALPHA"/>
    <property type="match status" value="1"/>
</dbReference>
<proteinExistence type="predicted"/>
<sequence length="262" mass="28445">MINPLPLCVFMLTLSGCTTAQEATDIAFLLDGSGSVTADQFTTMKTFVKNVTSALLEFDTLFAFVQYSTETTIHVNFAQFNRTGFENQVDDIIQTNRGTNTASGIRTVVEDVFNSSAGARPEANRILIVITDGQSSDASLYPTVTSLADGKNITRYAIGVGNAFSIPSALDELNSIASPPESDHVFRVDSFKALDLIATELEMSIIPTADVVVGMRLRVSSTKSLNETEIEEQVLKPFADKLRDQGITVAGIELRRVYTVEP</sequence>
<evidence type="ECO:0000256" key="1">
    <source>
        <dbReference type="SAM" id="SignalP"/>
    </source>
</evidence>
<keyword evidence="1" id="KW-0732">Signal</keyword>
<protein>
    <recommendedName>
        <fullName evidence="2">VWFA domain-containing protein</fullName>
    </recommendedName>
</protein>
<comment type="caution">
    <text evidence="3">The sequence shown here is derived from an EMBL/GenBank/DDBJ whole genome shotgun (WGS) entry which is preliminary data.</text>
</comment>
<organism evidence="3 4">
    <name type="scientific">Alosa alosa</name>
    <name type="common">allis shad</name>
    <dbReference type="NCBI Taxonomy" id="278164"/>
    <lineage>
        <taxon>Eukaryota</taxon>
        <taxon>Metazoa</taxon>
        <taxon>Chordata</taxon>
        <taxon>Craniata</taxon>
        <taxon>Vertebrata</taxon>
        <taxon>Euteleostomi</taxon>
        <taxon>Actinopterygii</taxon>
        <taxon>Neopterygii</taxon>
        <taxon>Teleostei</taxon>
        <taxon>Clupei</taxon>
        <taxon>Clupeiformes</taxon>
        <taxon>Clupeoidei</taxon>
        <taxon>Clupeidae</taxon>
        <taxon>Alosa</taxon>
    </lineage>
</organism>
<dbReference type="SMART" id="SM00327">
    <property type="entry name" value="VWA"/>
    <property type="match status" value="1"/>
</dbReference>
<reference evidence="3" key="1">
    <citation type="submission" date="2020-10" db="EMBL/GenBank/DDBJ databases">
        <title>Chromosome-scale genome assembly of the Allis shad, Alosa alosa.</title>
        <authorList>
            <person name="Margot Z."/>
            <person name="Christophe K."/>
            <person name="Cabau C."/>
            <person name="Louis A."/>
            <person name="Berthelot C."/>
            <person name="Parey E."/>
            <person name="Roest Crollius H."/>
            <person name="Montfort J."/>
            <person name="Robinson-Rechavi M."/>
            <person name="Bucao C."/>
            <person name="Bouchez O."/>
            <person name="Gislard M."/>
            <person name="Lluch J."/>
            <person name="Milhes M."/>
            <person name="Lampietro C."/>
            <person name="Lopez Roques C."/>
            <person name="Donnadieu C."/>
            <person name="Braasch I."/>
            <person name="Desvignes T."/>
            <person name="Postlethwait J."/>
            <person name="Bobe J."/>
            <person name="Guiguen Y."/>
        </authorList>
    </citation>
    <scope>NUCLEOTIDE SEQUENCE</scope>
    <source>
        <strain evidence="3">M-15738</strain>
        <tissue evidence="3">Blood</tissue>
    </source>
</reference>